<dbReference type="EC" id="3.5.1.42" evidence="2"/>
<dbReference type="Gene3D" id="3.40.980.10">
    <property type="entry name" value="MoaB/Mog-like domain"/>
    <property type="match status" value="1"/>
</dbReference>
<protein>
    <submittedName>
        <fullName evidence="2">ADP-ribose pyrophosphatase of COG1058 family / Nicotinamide-nucleotide amidase</fullName>
        <ecNumber evidence="2">3.5.1.42</ecNumber>
        <ecNumber evidence="2">3.6.1.13</ecNumber>
    </submittedName>
</protein>
<dbReference type="SUPFAM" id="SSF142433">
    <property type="entry name" value="CinA-like"/>
    <property type="match status" value="1"/>
</dbReference>
<dbReference type="SUPFAM" id="SSF53218">
    <property type="entry name" value="Molybdenum cofactor biosynthesis proteins"/>
    <property type="match status" value="1"/>
</dbReference>
<dbReference type="PANTHER" id="PTHR13939:SF0">
    <property type="entry name" value="NMN AMIDOHYDROLASE-LIKE PROTEIN YFAY"/>
    <property type="match status" value="1"/>
</dbReference>
<dbReference type="EMBL" id="UOGC01000157">
    <property type="protein sequence ID" value="VAX23944.1"/>
    <property type="molecule type" value="Genomic_DNA"/>
</dbReference>
<dbReference type="Pfam" id="PF02464">
    <property type="entry name" value="CinA"/>
    <property type="match status" value="1"/>
</dbReference>
<dbReference type="InterPro" id="IPR036653">
    <property type="entry name" value="CinA-like_C"/>
</dbReference>
<evidence type="ECO:0000259" key="1">
    <source>
        <dbReference type="SMART" id="SM00852"/>
    </source>
</evidence>
<dbReference type="GO" id="GO:0019159">
    <property type="term" value="F:nicotinamide-nucleotide amidase activity"/>
    <property type="evidence" value="ECO:0007669"/>
    <property type="project" value="UniProtKB-EC"/>
</dbReference>
<dbReference type="Pfam" id="PF18146">
    <property type="entry name" value="CinA_KH"/>
    <property type="match status" value="1"/>
</dbReference>
<sequence length="407" mass="43924">MKTVIISIGNEITSGHVINSNAVWMAKALEPYGITPDRILALRDDEKTLAVEIRSALKKYELVLITGGLGPTHDDVTKPVLVKVFKTKLIRDKKTLAMVKACFDKLGVDMPAINEGQADVPKGAKILPNKWGTAPGLFFKTDVCLLFALPGVPYEMKNLMTAEVLPQIKKRAKGGAVARVLLRTIGVGESALSEKIDNLGPLGDDLEMAYLPTMGMVDIRLTAKKRATIKRAEKKIMKVIAPYYYGRDDDTPEKVIGDILAEKKLKLASAESCTGGQFSAKITSVPGASGYFLEGVVTYSNSAKTKRLGVKKMTMVRHGAVSSHVAKEMAQGICKTSGADVGISCTGVAGPTGGTEEKPVGLVYIGLCLKGRAQVKEYRFGEDGRARNQARTVRAMIKWLLKELSAI</sequence>
<dbReference type="PIRSF" id="PIRSF006728">
    <property type="entry name" value="CinA"/>
    <property type="match status" value="1"/>
</dbReference>
<dbReference type="CDD" id="cd00885">
    <property type="entry name" value="cinA"/>
    <property type="match status" value="1"/>
</dbReference>
<gene>
    <name evidence="2" type="ORF">MNBD_NITROSPINAE01-550</name>
</gene>
<dbReference type="InterPro" id="IPR036425">
    <property type="entry name" value="MoaB/Mog-like_dom_sf"/>
</dbReference>
<proteinExistence type="inferred from homology"/>
<keyword evidence="2" id="KW-0378">Hydrolase</keyword>
<name>A0A3B1CJ14_9ZZZZ</name>
<dbReference type="NCBIfam" id="TIGR00200">
    <property type="entry name" value="cinA_nterm"/>
    <property type="match status" value="1"/>
</dbReference>
<dbReference type="InterPro" id="IPR041424">
    <property type="entry name" value="CinA_KH"/>
</dbReference>
<dbReference type="InterPro" id="IPR008135">
    <property type="entry name" value="Competence-induced_CinA"/>
</dbReference>
<organism evidence="2">
    <name type="scientific">hydrothermal vent metagenome</name>
    <dbReference type="NCBI Taxonomy" id="652676"/>
    <lineage>
        <taxon>unclassified sequences</taxon>
        <taxon>metagenomes</taxon>
        <taxon>ecological metagenomes</taxon>
    </lineage>
</organism>
<dbReference type="InterPro" id="IPR008136">
    <property type="entry name" value="CinA_C"/>
</dbReference>
<dbReference type="AlphaFoldDB" id="A0A3B1CJ14"/>
<dbReference type="NCBIfam" id="TIGR00199">
    <property type="entry name" value="PncC_domain"/>
    <property type="match status" value="1"/>
</dbReference>
<dbReference type="Pfam" id="PF00994">
    <property type="entry name" value="MoCF_biosynth"/>
    <property type="match status" value="1"/>
</dbReference>
<dbReference type="PANTHER" id="PTHR13939">
    <property type="entry name" value="NICOTINAMIDE-NUCLEOTIDE AMIDOHYDROLASE PNCC"/>
    <property type="match status" value="1"/>
</dbReference>
<dbReference type="EC" id="3.6.1.13" evidence="2"/>
<dbReference type="NCBIfam" id="NF001813">
    <property type="entry name" value="PRK00549.1"/>
    <property type="match status" value="1"/>
</dbReference>
<dbReference type="SMART" id="SM00852">
    <property type="entry name" value="MoCF_biosynth"/>
    <property type="match status" value="1"/>
</dbReference>
<dbReference type="Gene3D" id="3.90.950.20">
    <property type="entry name" value="CinA-like"/>
    <property type="match status" value="1"/>
</dbReference>
<dbReference type="HAMAP" id="MF_00226_B">
    <property type="entry name" value="CinA_B"/>
    <property type="match status" value="1"/>
</dbReference>
<evidence type="ECO:0000313" key="2">
    <source>
        <dbReference type="EMBL" id="VAX23944.1"/>
    </source>
</evidence>
<dbReference type="InterPro" id="IPR001453">
    <property type="entry name" value="MoaB/Mog_dom"/>
</dbReference>
<accession>A0A3B1CJ14</accession>
<reference evidence="2" key="1">
    <citation type="submission" date="2018-06" db="EMBL/GenBank/DDBJ databases">
        <authorList>
            <person name="Zhirakovskaya E."/>
        </authorList>
    </citation>
    <scope>NUCLEOTIDE SEQUENCE</scope>
</reference>
<dbReference type="InterPro" id="IPR050101">
    <property type="entry name" value="CinA"/>
</dbReference>
<dbReference type="Gene3D" id="3.30.70.2860">
    <property type="match status" value="1"/>
</dbReference>
<dbReference type="GO" id="GO:0047631">
    <property type="term" value="F:ADP-ribose diphosphatase activity"/>
    <property type="evidence" value="ECO:0007669"/>
    <property type="project" value="UniProtKB-EC"/>
</dbReference>
<feature type="domain" description="MoaB/Mog" evidence="1">
    <location>
        <begin position="4"/>
        <end position="171"/>
    </location>
</feature>